<organism evidence="9 10">
    <name type="scientific">Jiangella anatolica</name>
    <dbReference type="NCBI Taxonomy" id="2670374"/>
    <lineage>
        <taxon>Bacteria</taxon>
        <taxon>Bacillati</taxon>
        <taxon>Actinomycetota</taxon>
        <taxon>Actinomycetes</taxon>
        <taxon>Jiangellales</taxon>
        <taxon>Jiangellaceae</taxon>
        <taxon>Jiangella</taxon>
    </lineage>
</organism>
<evidence type="ECO:0000259" key="8">
    <source>
        <dbReference type="Pfam" id="PF00892"/>
    </source>
</evidence>
<comment type="similarity">
    <text evidence="2">Belongs to the EamA transporter family.</text>
</comment>
<keyword evidence="4 7" id="KW-1133">Transmembrane helix</keyword>
<proteinExistence type="inferred from homology"/>
<accession>A0A2W2C901</accession>
<gene>
    <name evidence="9" type="ORF">C1I92_17300</name>
</gene>
<feature type="transmembrane region" description="Helical" evidence="7">
    <location>
        <begin position="140"/>
        <end position="159"/>
    </location>
</feature>
<keyword evidence="3 7" id="KW-0812">Transmembrane</keyword>
<feature type="transmembrane region" description="Helical" evidence="7">
    <location>
        <begin position="58"/>
        <end position="75"/>
    </location>
</feature>
<comment type="caution">
    <text evidence="9">The sequence shown here is derived from an EMBL/GenBank/DDBJ whole genome shotgun (WGS) entry which is preliminary data.</text>
</comment>
<keyword evidence="5 7" id="KW-0472">Membrane</keyword>
<feature type="transmembrane region" description="Helical" evidence="7">
    <location>
        <begin position="27"/>
        <end position="46"/>
    </location>
</feature>
<dbReference type="SUPFAM" id="SSF103481">
    <property type="entry name" value="Multidrug resistance efflux transporter EmrE"/>
    <property type="match status" value="2"/>
</dbReference>
<reference evidence="9 10" key="1">
    <citation type="submission" date="2018-01" db="EMBL/GenBank/DDBJ databases">
        <title>Draft genome sequence of Jiangella sp. GTF31.</title>
        <authorList>
            <person name="Sahin N."/>
            <person name="Ay H."/>
            <person name="Saygin H."/>
        </authorList>
    </citation>
    <scope>NUCLEOTIDE SEQUENCE [LARGE SCALE GENOMIC DNA]</scope>
    <source>
        <strain evidence="9 10">GTF31</strain>
    </source>
</reference>
<feature type="transmembrane region" description="Helical" evidence="7">
    <location>
        <begin position="87"/>
        <end position="105"/>
    </location>
</feature>
<feature type="transmembrane region" description="Helical" evidence="7">
    <location>
        <begin position="256"/>
        <end position="273"/>
    </location>
</feature>
<evidence type="ECO:0000256" key="4">
    <source>
        <dbReference type="ARBA" id="ARBA00022989"/>
    </source>
</evidence>
<evidence type="ECO:0000256" key="3">
    <source>
        <dbReference type="ARBA" id="ARBA00022692"/>
    </source>
</evidence>
<feature type="transmembrane region" description="Helical" evidence="7">
    <location>
        <begin position="117"/>
        <end position="134"/>
    </location>
</feature>
<evidence type="ECO:0000256" key="1">
    <source>
        <dbReference type="ARBA" id="ARBA00004141"/>
    </source>
</evidence>
<dbReference type="AlphaFoldDB" id="A0A2W2C901"/>
<keyword evidence="10" id="KW-1185">Reference proteome</keyword>
<dbReference type="InterPro" id="IPR050638">
    <property type="entry name" value="AA-Vitamin_Transporters"/>
</dbReference>
<dbReference type="Proteomes" id="UP000248764">
    <property type="component" value="Unassembled WGS sequence"/>
</dbReference>
<dbReference type="InterPro" id="IPR037185">
    <property type="entry name" value="EmrE-like"/>
</dbReference>
<comment type="subcellular location">
    <subcellularLocation>
        <location evidence="1">Membrane</location>
        <topology evidence="1">Multi-pass membrane protein</topology>
    </subcellularLocation>
</comment>
<sequence>MLFVALGIIWGIPYMLIKVAVEELTPASIVLGRTAIGAALLLPLAARKGYLRPLLPHWRPLLAFTLVEVCIPWYLLGYAEQELSSSLTGLLVAAVPLVGAVLVWLMGTERPGGRRLAGLLVGFAGVAALVGFDVEASSPTPVLAVAGTAVCYAVGPIILARWLSQLPGLGVMAASLTASAVLYLPLGLAQWPGEALSGEVWLSVTGLGLVCTVAAFLVFFALVAEVGPSRATVITYVNPAVALLLGVAVLDERITVFTGLGFGLILVGSVLATSRDKVPDAVPAIAAAGQVAEPVEATDREAASAPGRTVGSANGSTAGRAAPHRDALDVTCDDIARPVPEP</sequence>
<feature type="transmembrane region" description="Helical" evidence="7">
    <location>
        <begin position="231"/>
        <end position="250"/>
    </location>
</feature>
<evidence type="ECO:0000313" key="9">
    <source>
        <dbReference type="EMBL" id="PZF82276.1"/>
    </source>
</evidence>
<name>A0A2W2C901_9ACTN</name>
<evidence type="ECO:0000256" key="5">
    <source>
        <dbReference type="ARBA" id="ARBA00023136"/>
    </source>
</evidence>
<feature type="domain" description="EamA" evidence="8">
    <location>
        <begin position="2"/>
        <end position="129"/>
    </location>
</feature>
<feature type="domain" description="EamA" evidence="8">
    <location>
        <begin position="142"/>
        <end position="272"/>
    </location>
</feature>
<feature type="transmembrane region" description="Helical" evidence="7">
    <location>
        <begin position="200"/>
        <end position="224"/>
    </location>
</feature>
<dbReference type="InterPro" id="IPR000620">
    <property type="entry name" value="EamA_dom"/>
</dbReference>
<dbReference type="GO" id="GO:0016020">
    <property type="term" value="C:membrane"/>
    <property type="evidence" value="ECO:0007669"/>
    <property type="project" value="UniProtKB-SubCell"/>
</dbReference>
<evidence type="ECO:0000256" key="6">
    <source>
        <dbReference type="SAM" id="MobiDB-lite"/>
    </source>
</evidence>
<evidence type="ECO:0000256" key="2">
    <source>
        <dbReference type="ARBA" id="ARBA00007362"/>
    </source>
</evidence>
<dbReference type="EMBL" id="POTW01000041">
    <property type="protein sequence ID" value="PZF82276.1"/>
    <property type="molecule type" value="Genomic_DNA"/>
</dbReference>
<evidence type="ECO:0000313" key="10">
    <source>
        <dbReference type="Proteomes" id="UP000248764"/>
    </source>
</evidence>
<evidence type="ECO:0000256" key="7">
    <source>
        <dbReference type="SAM" id="Phobius"/>
    </source>
</evidence>
<dbReference type="PANTHER" id="PTHR32322:SF9">
    <property type="entry name" value="AMINO-ACID METABOLITE EFFLUX PUMP-RELATED"/>
    <property type="match status" value="1"/>
</dbReference>
<dbReference type="Pfam" id="PF00892">
    <property type="entry name" value="EamA"/>
    <property type="match status" value="2"/>
</dbReference>
<feature type="region of interest" description="Disordered" evidence="6">
    <location>
        <begin position="296"/>
        <end position="342"/>
    </location>
</feature>
<dbReference type="PANTHER" id="PTHR32322">
    <property type="entry name" value="INNER MEMBRANE TRANSPORTER"/>
    <property type="match status" value="1"/>
</dbReference>
<protein>
    <submittedName>
        <fullName evidence="9">EamA family transporter</fullName>
    </submittedName>
</protein>
<feature type="transmembrane region" description="Helical" evidence="7">
    <location>
        <begin position="166"/>
        <end position="188"/>
    </location>
</feature>